<evidence type="ECO:0000313" key="4">
    <source>
        <dbReference type="Proteomes" id="UP000436088"/>
    </source>
</evidence>
<evidence type="ECO:0000256" key="1">
    <source>
        <dbReference type="SAM" id="Coils"/>
    </source>
</evidence>
<comment type="caution">
    <text evidence="3">The sequence shown here is derived from an EMBL/GenBank/DDBJ whole genome shotgun (WGS) entry which is preliminary data.</text>
</comment>
<evidence type="ECO:0000259" key="2">
    <source>
        <dbReference type="Pfam" id="PF07727"/>
    </source>
</evidence>
<feature type="domain" description="Reverse transcriptase Ty1/copia-type" evidence="2">
    <location>
        <begin position="112"/>
        <end position="158"/>
    </location>
</feature>
<keyword evidence="4" id="KW-1185">Reference proteome</keyword>
<dbReference type="Proteomes" id="UP000436088">
    <property type="component" value="Unassembled WGS sequence"/>
</dbReference>
<protein>
    <submittedName>
        <fullName evidence="3">Calmodulin-binding protein of 25 kDa</fullName>
    </submittedName>
</protein>
<sequence length="538" mass="61524">MVTIISLTLKLLLGQRRGDLGVTRRLAIYGIPVGNYMASLLMGSLQNNINNNSFCYLANTSITPTWVVDYGASDHMTANVDSITIPDTVEEALKDPKWKKAVEEELKAVENNNTWIIVDLPKDKKPVGCKWVFTVKYKADGSIERYKARLVAKGFTQSLDLIIMKCDDCIEIEILKNLLAKEFETKDLGTLRNTHGSKSEAKERRMGSPVNKEQYQRLVGIWLQRMLIELGLCANKWFELQSDSKSAISIAKNPVHHDRKKHVEIDRHFISEKVNGGTVKLNYVSTKNHTIHVHFTKPIGVRDQLNKFEGILSRFETRSVNEGSPLDYQKKSTCLEILSIQKSLEIVQLKSDIENACAESKQIQQEELSIVKRERDDLSAKIEQSVPETHLSDELQNLKNQLDDVLTERNRLKTQSKSCKAVWLEWKTIEKTPAMRLLMEAKVQVEELSSRLSFLEVKMHNVRSCQQWQRHSKTQNEAPRNASTVRWLPIRYRKAINESDIMNRNFEEASANLKERLSSKAIEVLNLKKQLAAVGARQ</sequence>
<dbReference type="PANTHER" id="PTHR36362:SF3">
    <property type="entry name" value="PROTEIN HOOK HOMOLOG 3-LIKE"/>
    <property type="match status" value="1"/>
</dbReference>
<organism evidence="3 4">
    <name type="scientific">Hibiscus syriacus</name>
    <name type="common">Rose of Sharon</name>
    <dbReference type="NCBI Taxonomy" id="106335"/>
    <lineage>
        <taxon>Eukaryota</taxon>
        <taxon>Viridiplantae</taxon>
        <taxon>Streptophyta</taxon>
        <taxon>Embryophyta</taxon>
        <taxon>Tracheophyta</taxon>
        <taxon>Spermatophyta</taxon>
        <taxon>Magnoliopsida</taxon>
        <taxon>eudicotyledons</taxon>
        <taxon>Gunneridae</taxon>
        <taxon>Pentapetalae</taxon>
        <taxon>rosids</taxon>
        <taxon>malvids</taxon>
        <taxon>Malvales</taxon>
        <taxon>Malvaceae</taxon>
        <taxon>Malvoideae</taxon>
        <taxon>Hibiscus</taxon>
    </lineage>
</organism>
<dbReference type="InterPro" id="IPR013103">
    <property type="entry name" value="RVT_2"/>
</dbReference>
<reference evidence="3" key="1">
    <citation type="submission" date="2019-09" db="EMBL/GenBank/DDBJ databases">
        <title>Draft genome information of white flower Hibiscus syriacus.</title>
        <authorList>
            <person name="Kim Y.-M."/>
        </authorList>
    </citation>
    <scope>NUCLEOTIDE SEQUENCE [LARGE SCALE GENOMIC DNA]</scope>
    <source>
        <strain evidence="3">YM2019G1</strain>
    </source>
</reference>
<proteinExistence type="predicted"/>
<accession>A0A6A3CZZ4</accession>
<gene>
    <name evidence="3" type="ORF">F3Y22_tig00000913pilonHSYRG00001</name>
</gene>
<dbReference type="EMBL" id="VEPZ02000081">
    <property type="protein sequence ID" value="KAE8733954.1"/>
    <property type="molecule type" value="Genomic_DNA"/>
</dbReference>
<dbReference type="Pfam" id="PF07727">
    <property type="entry name" value="RVT_2"/>
    <property type="match status" value="1"/>
</dbReference>
<dbReference type="CDD" id="cd09272">
    <property type="entry name" value="RNase_HI_RT_Ty1"/>
    <property type="match status" value="1"/>
</dbReference>
<dbReference type="AlphaFoldDB" id="A0A6A3CZZ4"/>
<name>A0A6A3CZZ4_HIBSY</name>
<dbReference type="PANTHER" id="PTHR36362">
    <property type="entry name" value="DNA-DIRECTED RNA POLYMERASE SUBUNIT BETA"/>
    <property type="match status" value="1"/>
</dbReference>
<feature type="coiled-coil region" evidence="1">
    <location>
        <begin position="346"/>
        <end position="458"/>
    </location>
</feature>
<evidence type="ECO:0000313" key="3">
    <source>
        <dbReference type="EMBL" id="KAE8733954.1"/>
    </source>
</evidence>
<keyword evidence="1" id="KW-0175">Coiled coil</keyword>
<dbReference type="GO" id="GO:0012505">
    <property type="term" value="C:endomembrane system"/>
    <property type="evidence" value="ECO:0007669"/>
    <property type="project" value="TreeGrafter"/>
</dbReference>